<evidence type="ECO:0000256" key="8">
    <source>
        <dbReference type="ARBA" id="ARBA00046288"/>
    </source>
</evidence>
<dbReference type="PANTHER" id="PTHR12953">
    <property type="entry name" value="MEMBRANE PROTEIN CH1 RELATED"/>
    <property type="match status" value="1"/>
</dbReference>
<evidence type="ECO:0000256" key="5">
    <source>
        <dbReference type="ARBA" id="ARBA00022989"/>
    </source>
</evidence>
<keyword evidence="3 13" id="KW-0732">Signal</keyword>
<evidence type="ECO:0000256" key="7">
    <source>
        <dbReference type="ARBA" id="ARBA00023180"/>
    </source>
</evidence>
<dbReference type="InterPro" id="IPR008979">
    <property type="entry name" value="Galactose-bd-like_sf"/>
</dbReference>
<keyword evidence="7" id="KW-0325">Glycoprotein</keyword>
<comment type="subunit">
    <text evidence="10">Interacts with EMP65.</text>
</comment>
<dbReference type="FunFam" id="2.60.120.260:FF:000099">
    <property type="entry name" value="Uncharacterized protein, isoform C"/>
    <property type="match status" value="1"/>
</dbReference>
<feature type="region of interest" description="Disordered" evidence="12">
    <location>
        <begin position="237"/>
        <end position="256"/>
    </location>
</feature>
<keyword evidence="11" id="KW-0175">Coiled coil</keyword>
<dbReference type="InterPro" id="IPR045120">
    <property type="entry name" value="Suco/Slp1-like"/>
</dbReference>
<dbReference type="SUPFAM" id="SSF49785">
    <property type="entry name" value="Galactose-binding domain-like"/>
    <property type="match status" value="1"/>
</dbReference>
<organism evidence="15">
    <name type="scientific">Ixodes ricinus</name>
    <name type="common">Common tick</name>
    <name type="synonym">Acarus ricinus</name>
    <dbReference type="NCBI Taxonomy" id="34613"/>
    <lineage>
        <taxon>Eukaryota</taxon>
        <taxon>Metazoa</taxon>
        <taxon>Ecdysozoa</taxon>
        <taxon>Arthropoda</taxon>
        <taxon>Chelicerata</taxon>
        <taxon>Arachnida</taxon>
        <taxon>Acari</taxon>
        <taxon>Parasitiformes</taxon>
        <taxon>Ixodida</taxon>
        <taxon>Ixodoidea</taxon>
        <taxon>Ixodidae</taxon>
        <taxon>Ixodinae</taxon>
        <taxon>Ixodes</taxon>
    </lineage>
</organism>
<feature type="compositionally biased region" description="Basic residues" evidence="12">
    <location>
        <begin position="1044"/>
        <end position="1060"/>
    </location>
</feature>
<keyword evidence="2" id="KW-0812">Transmembrane</keyword>
<feature type="region of interest" description="Disordered" evidence="12">
    <location>
        <begin position="191"/>
        <end position="220"/>
    </location>
</feature>
<feature type="coiled-coil region" evidence="11">
    <location>
        <begin position="851"/>
        <end position="921"/>
    </location>
</feature>
<feature type="compositionally biased region" description="Gly residues" evidence="12">
    <location>
        <begin position="1121"/>
        <end position="1132"/>
    </location>
</feature>
<accession>A0A131Y745</accession>
<evidence type="ECO:0000256" key="10">
    <source>
        <dbReference type="ARBA" id="ARBA00064635"/>
    </source>
</evidence>
<feature type="chain" id="PRO_5007284275" evidence="13">
    <location>
        <begin position="23"/>
        <end position="1176"/>
    </location>
</feature>
<dbReference type="AlphaFoldDB" id="A0A131Y745"/>
<protein>
    <submittedName>
        <fullName evidence="15">Putative conserved secreted mucin</fullName>
    </submittedName>
</protein>
<dbReference type="PROSITE" id="PS51257">
    <property type="entry name" value="PROKAR_LIPOPROTEIN"/>
    <property type="match status" value="1"/>
</dbReference>
<evidence type="ECO:0000256" key="12">
    <source>
        <dbReference type="SAM" id="MobiDB-lite"/>
    </source>
</evidence>
<keyword evidence="5" id="KW-1133">Transmembrane helix</keyword>
<feature type="region of interest" description="Disordered" evidence="12">
    <location>
        <begin position="569"/>
        <end position="618"/>
    </location>
</feature>
<dbReference type="GO" id="GO:0005789">
    <property type="term" value="C:endoplasmic reticulum membrane"/>
    <property type="evidence" value="ECO:0007669"/>
    <property type="project" value="UniProtKB-SubCell"/>
</dbReference>
<dbReference type="GO" id="GO:0034975">
    <property type="term" value="P:protein folding in endoplasmic reticulum"/>
    <property type="evidence" value="ECO:0007669"/>
    <property type="project" value="TreeGrafter"/>
</dbReference>
<evidence type="ECO:0000256" key="1">
    <source>
        <dbReference type="ARBA" id="ARBA00004389"/>
    </source>
</evidence>
<feature type="compositionally biased region" description="Low complexity" evidence="12">
    <location>
        <begin position="598"/>
        <end position="618"/>
    </location>
</feature>
<evidence type="ECO:0000256" key="2">
    <source>
        <dbReference type="ARBA" id="ARBA00022692"/>
    </source>
</evidence>
<dbReference type="Pfam" id="PF07738">
    <property type="entry name" value="Sad1_UNC"/>
    <property type="match status" value="1"/>
</dbReference>
<evidence type="ECO:0000256" key="6">
    <source>
        <dbReference type="ARBA" id="ARBA00023136"/>
    </source>
</evidence>
<evidence type="ECO:0000256" key="11">
    <source>
        <dbReference type="SAM" id="Coils"/>
    </source>
</evidence>
<feature type="region of interest" description="Disordered" evidence="12">
    <location>
        <begin position="740"/>
        <end position="768"/>
    </location>
</feature>
<dbReference type="PROSITE" id="PS51469">
    <property type="entry name" value="SUN"/>
    <property type="match status" value="1"/>
</dbReference>
<feature type="signal peptide" evidence="13">
    <location>
        <begin position="1"/>
        <end position="22"/>
    </location>
</feature>
<feature type="compositionally biased region" description="Basic and acidic residues" evidence="12">
    <location>
        <begin position="204"/>
        <end position="219"/>
    </location>
</feature>
<evidence type="ECO:0000256" key="13">
    <source>
        <dbReference type="SAM" id="SignalP"/>
    </source>
</evidence>
<feature type="region of interest" description="Disordered" evidence="12">
    <location>
        <begin position="133"/>
        <end position="179"/>
    </location>
</feature>
<feature type="compositionally biased region" description="Low complexity" evidence="12">
    <location>
        <begin position="651"/>
        <end position="662"/>
    </location>
</feature>
<feature type="domain" description="SUN" evidence="14">
    <location>
        <begin position="238"/>
        <end position="399"/>
    </location>
</feature>
<name>A0A131Y745_IXORI</name>
<feature type="region of interest" description="Disordered" evidence="12">
    <location>
        <begin position="408"/>
        <end position="435"/>
    </location>
</feature>
<comment type="similarity">
    <text evidence="9">Belongs to the SLP1 family.</text>
</comment>
<evidence type="ECO:0000259" key="14">
    <source>
        <dbReference type="PROSITE" id="PS51469"/>
    </source>
</evidence>
<sequence length="1176" mass="126325">MEVKSTALVLIALLLGCTCCCCEDDVDLLPSVAEPQSYGGVIQSILHSSSVTTQELERSKNAASLNSEESQQFVSSSTIDVITQTLGLGVSTNGEAGAESALLGKADVGGNREEPSGADQLETADQAHKLVNATKDDGSGDQSDAGEAHKKVESETAGSKPDGTPQHQPEGVPESVKDEAIVPVLKEEVAAKTSLDSASGTTRKKGEDASEEDRKESAEKMPTFVEWKQKMLAEHEKGGEQVPEVGGTLPKKKVSSPKSRRNYASYECGAKVLAANSEADGAGRVLNEQVDEYMLNPCKAKIWFVVELCEMIQVSQVDLANFELFSSMPKEFAVSVSDRYPTREWTSLGTFTALDQKAVQSFKLQSEAYGKYIKVELLSKYGSEHYCPLSLLRVFGTSMLDDYEQLVEKPQDPSQQQGADDDEEDRQGAAEKQVSKNVVDRAKDAVMSILKVLRRDQDGETVNTTENPPCTDLNSNCSVLNVSRLLPHNQTLEDQQRYQRRQQRCRLQSFGFYGSAFEACTTCSHFVPDPRFPQTIPETLACRFLRAAMGPEEDCPFYSTAFKETKAALAEDDPLENRSSVVAGDARPTRSTESSTTLASDEAQVSSSSASLSDLGSSSTDAVADAVSSTASLDATPTTKLVPSLEPIQTSSVEESIQVQSSDDPGENVTAADLDVVLEVPKEEGAAKEEEPVPVVLLDSSSFATDAKPLSTTVATPPIAQVPTSVKTTPASSTILATAEKVAPTESAPSPAETTPASSSSASVERDGAVPVVPALRCEEGGPATTAAPPPSLQDELATEAEAQLREASTVRPPVLDVASLTGSQKESVFMRINNRIKALELNMSLSGQYLEELSRRYRRQMDDMQRAFNRTVGALNETAHAAAQRDLRQQAALVRLQQQLENLTQVVDSLVAERQTLSRQVFESHVCLILIEAIVLATVFSLCLRRTQQHPTQQATQLVHPQHPLQADRVSSSELRPQQAVNRVVLKRRSVSAGNDDQRIQEFVNVAEKKQKPSAETLSRENSFLIVEPVVPIVMEKTPPKEKAKKPSKKRNRALRRKTSLPALSATPGATTASADKVTSSAGVLFSNGGSQCADAAVTVLPTQAAKGGTKPPPENTGCNGHGGGGGGGRGRTARGGRQADCVRWNGTTNGYGCCDRDDRLGLVKFLRLPGKTPV</sequence>
<dbReference type="PANTHER" id="PTHR12953:SF0">
    <property type="entry name" value="SUN DOMAIN-CONTAINING OSSIFICATION FACTOR"/>
    <property type="match status" value="1"/>
</dbReference>
<feature type="region of interest" description="Disordered" evidence="12">
    <location>
        <begin position="955"/>
        <end position="974"/>
    </location>
</feature>
<feature type="region of interest" description="Disordered" evidence="12">
    <location>
        <begin position="1038"/>
        <end position="1077"/>
    </location>
</feature>
<reference evidence="15" key="1">
    <citation type="submission" date="2016-02" db="EMBL/GenBank/DDBJ databases">
        <title>RNAseq analyses of the midgut from blood- or serum-fed Ixodes ricinus ticks.</title>
        <authorList>
            <person name="Perner J."/>
            <person name="Provaznik J."/>
            <person name="Schrenkova J."/>
            <person name="Urbanova V."/>
            <person name="Ribeiro J.M."/>
            <person name="Kopacek P."/>
        </authorList>
    </citation>
    <scope>NUCLEOTIDE SEQUENCE</scope>
    <source>
        <tissue evidence="15">Gut</tissue>
    </source>
</reference>
<keyword evidence="6" id="KW-0472">Membrane</keyword>
<evidence type="ECO:0000313" key="15">
    <source>
        <dbReference type="EMBL" id="JAP75274.1"/>
    </source>
</evidence>
<dbReference type="Gene3D" id="2.60.120.260">
    <property type="entry name" value="Galactose-binding domain-like"/>
    <property type="match status" value="1"/>
</dbReference>
<evidence type="ECO:0000256" key="4">
    <source>
        <dbReference type="ARBA" id="ARBA00022824"/>
    </source>
</evidence>
<dbReference type="InterPro" id="IPR012919">
    <property type="entry name" value="SUN_dom"/>
</dbReference>
<feature type="compositionally biased region" description="Low complexity" evidence="12">
    <location>
        <begin position="744"/>
        <end position="763"/>
    </location>
</feature>
<comment type="subcellular location">
    <subcellularLocation>
        <location evidence="8">Endomembrane system</location>
        <topology evidence="8">Single-pass type I membrane protein</topology>
    </subcellularLocation>
    <subcellularLocation>
        <location evidence="1">Endoplasmic reticulum membrane</location>
        <topology evidence="1">Single-pass membrane protein</topology>
    </subcellularLocation>
</comment>
<evidence type="ECO:0000256" key="3">
    <source>
        <dbReference type="ARBA" id="ARBA00022729"/>
    </source>
</evidence>
<keyword evidence="4" id="KW-0256">Endoplasmic reticulum</keyword>
<evidence type="ECO:0000256" key="9">
    <source>
        <dbReference type="ARBA" id="ARBA00061226"/>
    </source>
</evidence>
<dbReference type="EMBL" id="GEFM01000522">
    <property type="protein sequence ID" value="JAP75274.1"/>
    <property type="molecule type" value="mRNA"/>
</dbReference>
<proteinExistence type="evidence at transcript level"/>
<feature type="region of interest" description="Disordered" evidence="12">
    <location>
        <begin position="638"/>
        <end position="669"/>
    </location>
</feature>
<feature type="region of interest" description="Disordered" evidence="12">
    <location>
        <begin position="1106"/>
        <end position="1137"/>
    </location>
</feature>